<proteinExistence type="inferred from homology"/>
<protein>
    <recommendedName>
        <fullName evidence="3">17 kDa surface antigen</fullName>
    </recommendedName>
</protein>
<organism evidence="10 11">
    <name type="scientific">Magnetospirillum aberrantis SpK</name>
    <dbReference type="NCBI Taxonomy" id="908842"/>
    <lineage>
        <taxon>Bacteria</taxon>
        <taxon>Pseudomonadati</taxon>
        <taxon>Pseudomonadota</taxon>
        <taxon>Alphaproteobacteria</taxon>
        <taxon>Rhodospirillales</taxon>
        <taxon>Rhodospirillaceae</taxon>
        <taxon>Magnetospirillum</taxon>
    </lineage>
</organism>
<feature type="domain" description="Glycine zipper 2TM" evidence="8">
    <location>
        <begin position="33"/>
        <end position="74"/>
    </location>
</feature>
<dbReference type="InterPro" id="IPR016364">
    <property type="entry name" value="Surface_antigen_Rickettsia"/>
</dbReference>
<keyword evidence="4 7" id="KW-0732">Signal</keyword>
<evidence type="ECO:0000256" key="2">
    <source>
        <dbReference type="ARBA" id="ARBA00008681"/>
    </source>
</evidence>
<feature type="signal peptide" evidence="7">
    <location>
        <begin position="1"/>
        <end position="18"/>
    </location>
</feature>
<comment type="caution">
    <text evidence="10">The sequence shown here is derived from an EMBL/GenBank/DDBJ whole genome shotgun (WGS) entry which is preliminary data.</text>
</comment>
<name>A0A7C9QRY0_9PROT</name>
<dbReference type="RefSeq" id="WP_163675031.1">
    <property type="nucleotide sequence ID" value="NZ_JAAIYP010000011.1"/>
</dbReference>
<keyword evidence="11" id="KW-1185">Reference proteome</keyword>
<evidence type="ECO:0000256" key="5">
    <source>
        <dbReference type="ARBA" id="ARBA00023139"/>
    </source>
</evidence>
<keyword evidence="6" id="KW-0449">Lipoprotein</keyword>
<comment type="similarity">
    <text evidence="2">Belongs to the rickettsiale 17 kDa surface antigen family.</text>
</comment>
<reference evidence="10 11" key="1">
    <citation type="submission" date="2020-02" db="EMBL/GenBank/DDBJ databases">
        <authorList>
            <person name="Dziuba M."/>
            <person name="Kuznetsov B."/>
            <person name="Mardanov A."/>
            <person name="Ravin N."/>
            <person name="Grouzdev D."/>
        </authorList>
    </citation>
    <scope>NUCLEOTIDE SEQUENCE [LARGE SCALE GENOMIC DNA]</scope>
    <source>
        <strain evidence="10 11">SpK</strain>
    </source>
</reference>
<dbReference type="EMBL" id="JAAIYP010000011">
    <property type="protein sequence ID" value="NFV79160.1"/>
    <property type="molecule type" value="Genomic_DNA"/>
</dbReference>
<evidence type="ECO:0000256" key="4">
    <source>
        <dbReference type="ARBA" id="ARBA00022729"/>
    </source>
</evidence>
<evidence type="ECO:0000256" key="7">
    <source>
        <dbReference type="SAM" id="SignalP"/>
    </source>
</evidence>
<dbReference type="AlphaFoldDB" id="A0A7C9QRY0"/>
<sequence>MKKIAMACALVVSLTACAQPGGSGGFGMNKQTGGAVLGGVGGAVAGAQFGKGKGQLAATALGTLLGAFIGSEVGASLDRADQTYAGQAGQRAFESAPSGQAIAWNNPDSGHSGTVTPTRTFEAAPGQYCREYQQTVMVGGQEQRSYGTACRQPDGSWRVQN</sequence>
<evidence type="ECO:0000313" key="11">
    <source>
        <dbReference type="Proteomes" id="UP000480684"/>
    </source>
</evidence>
<feature type="domain" description="Surface antigen" evidence="9">
    <location>
        <begin position="79"/>
        <end position="161"/>
    </location>
</feature>
<evidence type="ECO:0000256" key="1">
    <source>
        <dbReference type="ARBA" id="ARBA00004459"/>
    </source>
</evidence>
<dbReference type="PIRSF" id="PIRSF002721">
    <property type="entry name" value="Surface_antigen_Rickettsia"/>
    <property type="match status" value="1"/>
</dbReference>
<evidence type="ECO:0000259" key="8">
    <source>
        <dbReference type="Pfam" id="PF05433"/>
    </source>
</evidence>
<dbReference type="Pfam" id="PF16998">
    <property type="entry name" value="17kDa_Anti_2"/>
    <property type="match status" value="1"/>
</dbReference>
<evidence type="ECO:0000313" key="10">
    <source>
        <dbReference type="EMBL" id="NFV79160.1"/>
    </source>
</evidence>
<dbReference type="PROSITE" id="PS51257">
    <property type="entry name" value="PROKAR_LIPOPROTEIN"/>
    <property type="match status" value="1"/>
</dbReference>
<evidence type="ECO:0000256" key="6">
    <source>
        <dbReference type="ARBA" id="ARBA00023288"/>
    </source>
</evidence>
<dbReference type="Proteomes" id="UP000480684">
    <property type="component" value="Unassembled WGS sequence"/>
</dbReference>
<comment type="subcellular location">
    <subcellularLocation>
        <location evidence="1">Cell outer membrane</location>
        <topology evidence="1">Lipid-anchor</topology>
    </subcellularLocation>
</comment>
<feature type="chain" id="PRO_5028965442" description="17 kDa surface antigen" evidence="7">
    <location>
        <begin position="19"/>
        <end position="161"/>
    </location>
</feature>
<dbReference type="InterPro" id="IPR032635">
    <property type="entry name" value="Anti_2"/>
</dbReference>
<keyword evidence="5" id="KW-0564">Palmitate</keyword>
<dbReference type="Pfam" id="PF05433">
    <property type="entry name" value="Rick_17kDa_Anti"/>
    <property type="match status" value="1"/>
</dbReference>
<evidence type="ECO:0000256" key="3">
    <source>
        <dbReference type="ARBA" id="ARBA00015281"/>
    </source>
</evidence>
<evidence type="ECO:0000259" key="9">
    <source>
        <dbReference type="Pfam" id="PF16998"/>
    </source>
</evidence>
<gene>
    <name evidence="10" type="ORF">G4223_03400</name>
</gene>
<dbReference type="GO" id="GO:0009279">
    <property type="term" value="C:cell outer membrane"/>
    <property type="evidence" value="ECO:0007669"/>
    <property type="project" value="UniProtKB-SubCell"/>
</dbReference>
<dbReference type="InterPro" id="IPR008816">
    <property type="entry name" value="Gly_zipper_2TM_dom"/>
</dbReference>
<accession>A0A7C9QRY0</accession>